<sequence length="348" mass="38051">MADPYCEHLSSPNPWVLSLSIFLVLGILISYLPQHYKIITLHSSAGLSPWWVLLGTLSSIAAIANIVVLPTSQHDMACCAEISGAACTAALLGIVQVGVQWTCFMAIMVLFLAFFPRRTDLEQTRSLPEEAEGEMPRPRDAVIVGASCLAALLFVGLGSLYFLVREKGMLLAWANFLGITASVLACVQYVPQIWTTWRLGKVLSLSIITMLIQVPGAFLFAFSLYLRVGPQGWSSWLVYCVTGLFQGCLLVMAIQFWIRDRNALRSQEEERGAASESNERDPLLATQRLREAARPQNSSTLRTINGGANKRGPLDGLYQPSPPEYSSLGSEGQESDDGNGGRAETAHR</sequence>
<keyword evidence="4 6" id="KW-0472">Membrane</keyword>
<comment type="caution">
    <text evidence="7">The sequence shown here is derived from an EMBL/GenBank/DDBJ whole genome shotgun (WGS) entry which is preliminary data.</text>
</comment>
<evidence type="ECO:0000256" key="2">
    <source>
        <dbReference type="ARBA" id="ARBA00022692"/>
    </source>
</evidence>
<keyword evidence="3 6" id="KW-1133">Transmembrane helix</keyword>
<keyword evidence="8" id="KW-1185">Reference proteome</keyword>
<dbReference type="GO" id="GO:0016020">
    <property type="term" value="C:membrane"/>
    <property type="evidence" value="ECO:0007669"/>
    <property type="project" value="UniProtKB-SubCell"/>
</dbReference>
<dbReference type="Gene3D" id="1.20.1280.290">
    <property type="match status" value="1"/>
</dbReference>
<dbReference type="PANTHER" id="PTHR16201:SF11">
    <property type="entry name" value="PQ-LOOP REPEAT-CONTAINING PROTEIN"/>
    <property type="match status" value="1"/>
</dbReference>
<evidence type="ECO:0000256" key="6">
    <source>
        <dbReference type="SAM" id="Phobius"/>
    </source>
</evidence>
<dbReference type="InterPro" id="IPR051415">
    <property type="entry name" value="LAAT-1"/>
</dbReference>
<dbReference type="Proteomes" id="UP000243723">
    <property type="component" value="Unassembled WGS sequence"/>
</dbReference>
<gene>
    <name evidence="7" type="ORF">B9Z65_3956</name>
</gene>
<comment type="subcellular location">
    <subcellularLocation>
        <location evidence="1">Membrane</location>
        <topology evidence="1">Multi-pass membrane protein</topology>
    </subcellularLocation>
</comment>
<reference evidence="7 8" key="1">
    <citation type="submission" date="2017-05" db="EMBL/GenBank/DDBJ databases">
        <title>Draft genome sequence of Elsinoe australis.</title>
        <authorList>
            <person name="Cheng Q."/>
        </authorList>
    </citation>
    <scope>NUCLEOTIDE SEQUENCE [LARGE SCALE GENOMIC DNA]</scope>
    <source>
        <strain evidence="7 8">NL1</strain>
    </source>
</reference>
<feature type="region of interest" description="Disordered" evidence="5">
    <location>
        <begin position="289"/>
        <end position="348"/>
    </location>
</feature>
<dbReference type="SMART" id="SM00679">
    <property type="entry name" value="CTNS"/>
    <property type="match status" value="2"/>
</dbReference>
<proteinExistence type="predicted"/>
<evidence type="ECO:0000256" key="3">
    <source>
        <dbReference type="ARBA" id="ARBA00022989"/>
    </source>
</evidence>
<dbReference type="OrthoDB" id="19344at2759"/>
<organism evidence="7 8">
    <name type="scientific">Elsinoe australis</name>
    <dbReference type="NCBI Taxonomy" id="40998"/>
    <lineage>
        <taxon>Eukaryota</taxon>
        <taxon>Fungi</taxon>
        <taxon>Dikarya</taxon>
        <taxon>Ascomycota</taxon>
        <taxon>Pezizomycotina</taxon>
        <taxon>Dothideomycetes</taxon>
        <taxon>Dothideomycetidae</taxon>
        <taxon>Myriangiales</taxon>
        <taxon>Elsinoaceae</taxon>
        <taxon>Elsinoe</taxon>
    </lineage>
</organism>
<dbReference type="PANTHER" id="PTHR16201">
    <property type="entry name" value="SEVEN TRANSMEMBRANE PROTEIN 1-RELATED"/>
    <property type="match status" value="1"/>
</dbReference>
<feature type="transmembrane region" description="Helical" evidence="6">
    <location>
        <begin position="89"/>
        <end position="115"/>
    </location>
</feature>
<evidence type="ECO:0000256" key="4">
    <source>
        <dbReference type="ARBA" id="ARBA00023136"/>
    </source>
</evidence>
<name>A0A2P7Z1F4_9PEZI</name>
<feature type="transmembrane region" description="Helical" evidence="6">
    <location>
        <begin position="202"/>
        <end position="224"/>
    </location>
</feature>
<evidence type="ECO:0000313" key="7">
    <source>
        <dbReference type="EMBL" id="PSK42042.1"/>
    </source>
</evidence>
<feature type="transmembrane region" description="Helical" evidence="6">
    <location>
        <begin position="141"/>
        <end position="164"/>
    </location>
</feature>
<feature type="transmembrane region" description="Helical" evidence="6">
    <location>
        <begin position="236"/>
        <end position="258"/>
    </location>
</feature>
<dbReference type="InterPro" id="IPR006603">
    <property type="entry name" value="PQ-loop_rpt"/>
</dbReference>
<feature type="transmembrane region" description="Helical" evidence="6">
    <location>
        <begin position="15"/>
        <end position="33"/>
    </location>
</feature>
<dbReference type="Pfam" id="PF04193">
    <property type="entry name" value="PQ-loop"/>
    <property type="match status" value="2"/>
</dbReference>
<evidence type="ECO:0000256" key="5">
    <source>
        <dbReference type="SAM" id="MobiDB-lite"/>
    </source>
</evidence>
<dbReference type="AlphaFoldDB" id="A0A2P7Z1F4"/>
<dbReference type="EMBL" id="NHZQ01000335">
    <property type="protein sequence ID" value="PSK42042.1"/>
    <property type="molecule type" value="Genomic_DNA"/>
</dbReference>
<evidence type="ECO:0000256" key="1">
    <source>
        <dbReference type="ARBA" id="ARBA00004141"/>
    </source>
</evidence>
<feature type="transmembrane region" description="Helical" evidence="6">
    <location>
        <begin position="170"/>
        <end position="190"/>
    </location>
</feature>
<keyword evidence="2 6" id="KW-0812">Transmembrane</keyword>
<feature type="transmembrane region" description="Helical" evidence="6">
    <location>
        <begin position="45"/>
        <end position="69"/>
    </location>
</feature>
<protein>
    <submittedName>
        <fullName evidence="7">Uncharacterized protein</fullName>
    </submittedName>
</protein>
<accession>A0A2P7Z1F4</accession>
<evidence type="ECO:0000313" key="8">
    <source>
        <dbReference type="Proteomes" id="UP000243723"/>
    </source>
</evidence>